<comment type="caution">
    <text evidence="2">The sequence shown here is derived from an EMBL/GenBank/DDBJ whole genome shotgun (WGS) entry which is preliminary data.</text>
</comment>
<dbReference type="NCBIfam" id="TIGR02888">
    <property type="entry name" value="spore_YlmC_YmxH"/>
    <property type="match status" value="1"/>
</dbReference>
<name>A0ABW5SYD8_9BACI</name>
<reference evidence="3" key="1">
    <citation type="journal article" date="2019" name="Int. J. Syst. Evol. Microbiol.">
        <title>The Global Catalogue of Microorganisms (GCM) 10K type strain sequencing project: providing services to taxonomists for standard genome sequencing and annotation.</title>
        <authorList>
            <consortium name="The Broad Institute Genomics Platform"/>
            <consortium name="The Broad Institute Genome Sequencing Center for Infectious Disease"/>
            <person name="Wu L."/>
            <person name="Ma J."/>
        </authorList>
    </citation>
    <scope>NUCLEOTIDE SEQUENCE [LARGE SCALE GENOMIC DNA]</scope>
    <source>
        <strain evidence="3">KCTC 33792</strain>
    </source>
</reference>
<dbReference type="PANTHER" id="PTHR40061:SF2">
    <property type="entry name" value="PRC-BARREL DOMAIN-CONTAINING PROTEIN"/>
    <property type="match status" value="1"/>
</dbReference>
<evidence type="ECO:0000259" key="1">
    <source>
        <dbReference type="Pfam" id="PF05239"/>
    </source>
</evidence>
<dbReference type="InterPro" id="IPR014238">
    <property type="entry name" value="Spore_YlmC/YmxH"/>
</dbReference>
<dbReference type="RefSeq" id="WP_380712032.1">
    <property type="nucleotide sequence ID" value="NZ_JBHUML010000002.1"/>
</dbReference>
<dbReference type="PANTHER" id="PTHR40061">
    <property type="entry name" value="SPORULATION PROTEIN YLMC-RELATED"/>
    <property type="match status" value="1"/>
</dbReference>
<organism evidence="2 3">
    <name type="scientific">Salibacterium lacus</name>
    <dbReference type="NCBI Taxonomy" id="1898109"/>
    <lineage>
        <taxon>Bacteria</taxon>
        <taxon>Bacillati</taxon>
        <taxon>Bacillota</taxon>
        <taxon>Bacilli</taxon>
        <taxon>Bacillales</taxon>
        <taxon>Bacillaceae</taxon>
    </lineage>
</organism>
<dbReference type="Pfam" id="PF05239">
    <property type="entry name" value="PRC"/>
    <property type="match status" value="1"/>
</dbReference>
<sequence>MLLSDISRKEIIDGNYAEKLGMPGRIELDIDENTGRIKELIIPSSPFRKKAGEWKFHWQDILKIGEDVIIINAGKYQPGRPKV</sequence>
<evidence type="ECO:0000313" key="3">
    <source>
        <dbReference type="Proteomes" id="UP001597520"/>
    </source>
</evidence>
<feature type="domain" description="PRC-barrel" evidence="1">
    <location>
        <begin position="2"/>
        <end position="75"/>
    </location>
</feature>
<proteinExistence type="predicted"/>
<keyword evidence="3" id="KW-1185">Reference proteome</keyword>
<evidence type="ECO:0000313" key="2">
    <source>
        <dbReference type="EMBL" id="MFD2704757.1"/>
    </source>
</evidence>
<dbReference type="InterPro" id="IPR027275">
    <property type="entry name" value="PRC-brl_dom"/>
</dbReference>
<accession>A0ABW5SYD8</accession>
<dbReference type="Proteomes" id="UP001597520">
    <property type="component" value="Unassembled WGS sequence"/>
</dbReference>
<gene>
    <name evidence="2" type="ORF">ACFSUB_04705</name>
</gene>
<dbReference type="Gene3D" id="2.30.30.240">
    <property type="entry name" value="PRC-barrel domain"/>
    <property type="match status" value="1"/>
</dbReference>
<dbReference type="EMBL" id="JBHUML010000002">
    <property type="protein sequence ID" value="MFD2704757.1"/>
    <property type="molecule type" value="Genomic_DNA"/>
</dbReference>
<protein>
    <submittedName>
        <fullName evidence="2">YlmC/YmxH family sporulation protein</fullName>
    </submittedName>
</protein>